<dbReference type="Proteomes" id="UP000663866">
    <property type="component" value="Unassembled WGS sequence"/>
</dbReference>
<reference evidence="1" key="1">
    <citation type="submission" date="2021-02" db="EMBL/GenBank/DDBJ databases">
        <authorList>
            <person name="Nowell W R."/>
        </authorList>
    </citation>
    <scope>NUCLEOTIDE SEQUENCE</scope>
</reference>
<name>A0A820P5C2_9BILA</name>
<proteinExistence type="predicted"/>
<accession>A0A820P5C2</accession>
<dbReference type="AlphaFoldDB" id="A0A820P5C2"/>
<gene>
    <name evidence="1" type="ORF">OVN521_LOCUS34883</name>
</gene>
<evidence type="ECO:0000313" key="2">
    <source>
        <dbReference type="Proteomes" id="UP000663866"/>
    </source>
</evidence>
<protein>
    <submittedName>
        <fullName evidence="1">Uncharacterized protein</fullName>
    </submittedName>
</protein>
<sequence>MLRILQDFYSHSNFIELENNSPTNILGERIFKGSEYANIIEKNLNSLVTSIDTSCTLTNYIDLAKDVSINIVHTHQMYCYSLVEVLKQYQSSSVIYTFTDLPERSLLRNKRALVYLFMDLQMKKNLFKDPIDRLDATDGGMNLASISGGLSYPITNEGRPVISEVILRRLESTKLQTLLISKSNSASAAFHVDSCIDELHLVISSMGKYKNRFSPTRSRHS</sequence>
<comment type="caution">
    <text evidence="1">The sequence shown here is derived from an EMBL/GenBank/DDBJ whole genome shotgun (WGS) entry which is preliminary data.</text>
</comment>
<keyword evidence="2" id="KW-1185">Reference proteome</keyword>
<evidence type="ECO:0000313" key="1">
    <source>
        <dbReference type="EMBL" id="CAF4401274.1"/>
    </source>
</evidence>
<dbReference type="EMBL" id="CAJOBG010040692">
    <property type="protein sequence ID" value="CAF4401274.1"/>
    <property type="molecule type" value="Genomic_DNA"/>
</dbReference>
<organism evidence="1 2">
    <name type="scientific">Rotaria magnacalcarata</name>
    <dbReference type="NCBI Taxonomy" id="392030"/>
    <lineage>
        <taxon>Eukaryota</taxon>
        <taxon>Metazoa</taxon>
        <taxon>Spiralia</taxon>
        <taxon>Gnathifera</taxon>
        <taxon>Rotifera</taxon>
        <taxon>Eurotatoria</taxon>
        <taxon>Bdelloidea</taxon>
        <taxon>Philodinida</taxon>
        <taxon>Philodinidae</taxon>
        <taxon>Rotaria</taxon>
    </lineage>
</organism>